<dbReference type="PANTHER" id="PTHR32305">
    <property type="match status" value="1"/>
</dbReference>
<evidence type="ECO:0000256" key="3">
    <source>
        <dbReference type="ARBA" id="ARBA00022525"/>
    </source>
</evidence>
<dbReference type="InterPro" id="IPR054030">
    <property type="entry name" value="Gp5_Vgr_C"/>
</dbReference>
<dbReference type="NCBIfam" id="TIGR01646">
    <property type="entry name" value="vgr_GE"/>
    <property type="match status" value="1"/>
</dbReference>
<dbReference type="Pfam" id="PF22178">
    <property type="entry name" value="Gp5_trimer_C"/>
    <property type="match status" value="1"/>
</dbReference>
<accession>A0A848EJX1</accession>
<organism evidence="6 7">
    <name type="scientific">Neoroseomonas marina</name>
    <dbReference type="NCBI Taxonomy" id="1232220"/>
    <lineage>
        <taxon>Bacteria</taxon>
        <taxon>Pseudomonadati</taxon>
        <taxon>Pseudomonadota</taxon>
        <taxon>Alphaproteobacteria</taxon>
        <taxon>Acetobacterales</taxon>
        <taxon>Acetobacteraceae</taxon>
        <taxon>Neoroseomonas</taxon>
    </lineage>
</organism>
<evidence type="ECO:0000313" key="6">
    <source>
        <dbReference type="EMBL" id="NMJ43775.1"/>
    </source>
</evidence>
<gene>
    <name evidence="6" type="primary">tssI</name>
    <name evidence="6" type="ORF">GWK16_21180</name>
</gene>
<dbReference type="NCBIfam" id="TIGR03361">
    <property type="entry name" value="VI_Rhs_Vgr"/>
    <property type="match status" value="1"/>
</dbReference>
<dbReference type="EMBL" id="JABBKX010000009">
    <property type="protein sequence ID" value="NMJ43775.1"/>
    <property type="molecule type" value="Genomic_DNA"/>
</dbReference>
<dbReference type="AlphaFoldDB" id="A0A848EJX1"/>
<evidence type="ECO:0000259" key="5">
    <source>
        <dbReference type="Pfam" id="PF22178"/>
    </source>
</evidence>
<keyword evidence="7" id="KW-1185">Reference proteome</keyword>
<keyword evidence="3" id="KW-0964">Secreted</keyword>
<sequence>MPNYDQSNCLLAMHTTLAGWPVVLTELDGEDRLSAPFVYRIRFATEAPVAAVKALIGTEVTLFFGHPETDAPDRLRRRPLNGHFRRIARIGRVGRDGAILEWEAEVVPRLWFLSQTSDFRIFHDQTIPQIVATILDEHGIPYADRIVVPEAYGTLEYCVQYDETALDFVSRLLEHAGVFYWHEHTDTGHTLCFTDNNNNVRIPHPAFDTLVVGDGVTDRFAEAYSFRTGTWTVRDHNLTRPQRAWDKTESFAGIASADASVVSQFTRLERYRFPGNYMARLRSHADGSAEGQVGQHHADLMATRLIEIEESHWERWQGASRAAGLDPGTKVKIQPDGETGAADYLVIGIRHRARDYSCWTEEEWALHQPDGSPPPPPFCANDFDSVPHGVPFRPDRGTPKPKVAGPQTALVVGAAGQEINTDEYGRVQVQFLWDRGPPGPPAANTAVWIRVSQGWAGAGWGQIHVPRVGQEVIVDFLNGDPDRPVITGRVYDTDLSVPYALPANATQSGIRTRSTPGGTAANYNELRFDDAIGAEQVLLHAERDYVVEVENNETRTVGIGGGAGNRSAAIKNDETMTIGGNRSVAITGNATDTIGGSEKRTVTGNVTETVSGNVTLNVGQNVSVTSGPDINLTATDTVNITAPTVNINADHHNRWVKKYDWQMGTGAGSLYVTTNYQAALTTNVYLASFNMTFRSVNVNAWTNNIGEFEATTKAMVLDTAATVARNVGTCIANMGVALGQAGLAMNANGLTIYR</sequence>
<dbReference type="InterPro" id="IPR037026">
    <property type="entry name" value="Vgr_OB-fold_dom_sf"/>
</dbReference>
<comment type="similarity">
    <text evidence="2">Belongs to the VgrG protein family.</text>
</comment>
<dbReference type="Gene3D" id="3.55.50.10">
    <property type="entry name" value="Baseplate protein-like domains"/>
    <property type="match status" value="1"/>
</dbReference>
<proteinExistence type="inferred from homology"/>
<dbReference type="SUPFAM" id="SSF69279">
    <property type="entry name" value="Phage tail proteins"/>
    <property type="match status" value="2"/>
</dbReference>
<protein>
    <submittedName>
        <fullName evidence="6">Type VI secretion system tip protein VgrG</fullName>
    </submittedName>
</protein>
<dbReference type="Pfam" id="PF05954">
    <property type="entry name" value="Phage_GPD"/>
    <property type="match status" value="1"/>
</dbReference>
<evidence type="ECO:0000256" key="1">
    <source>
        <dbReference type="ARBA" id="ARBA00004613"/>
    </source>
</evidence>
<dbReference type="InterPro" id="IPR006531">
    <property type="entry name" value="Gp5/Vgr_OB"/>
</dbReference>
<evidence type="ECO:0000313" key="7">
    <source>
        <dbReference type="Proteomes" id="UP000548582"/>
    </source>
</evidence>
<dbReference type="RefSeq" id="WP_170055966.1">
    <property type="nucleotide sequence ID" value="NZ_JABBKX010000009.1"/>
</dbReference>
<dbReference type="Gene3D" id="2.40.50.230">
    <property type="entry name" value="Gp5 N-terminal domain"/>
    <property type="match status" value="1"/>
</dbReference>
<dbReference type="SUPFAM" id="SSF69255">
    <property type="entry name" value="gp5 N-terminal domain-like"/>
    <property type="match status" value="1"/>
</dbReference>
<reference evidence="6 7" key="1">
    <citation type="submission" date="2020-03" db="EMBL/GenBank/DDBJ databases">
        <authorList>
            <person name="Sun Q."/>
        </authorList>
    </citation>
    <scope>NUCLEOTIDE SEQUENCE [LARGE SCALE GENOMIC DNA]</scope>
    <source>
        <strain evidence="6 7">JC162</strain>
    </source>
</reference>
<dbReference type="Gene3D" id="4.10.220.110">
    <property type="match status" value="1"/>
</dbReference>
<dbReference type="PANTHER" id="PTHR32305:SF15">
    <property type="entry name" value="PROTEIN RHSA-RELATED"/>
    <property type="match status" value="1"/>
</dbReference>
<dbReference type="InterPro" id="IPR050708">
    <property type="entry name" value="T6SS_VgrG/RHS"/>
</dbReference>
<dbReference type="Proteomes" id="UP000548582">
    <property type="component" value="Unassembled WGS sequence"/>
</dbReference>
<comment type="subcellular location">
    <subcellularLocation>
        <location evidence="1">Secreted</location>
    </subcellularLocation>
</comment>
<feature type="domain" description="Gp5/Type VI secretion system Vgr protein OB-fold" evidence="4">
    <location>
        <begin position="421"/>
        <end position="491"/>
    </location>
</feature>
<dbReference type="Pfam" id="PF04717">
    <property type="entry name" value="Phage_base_V"/>
    <property type="match status" value="1"/>
</dbReference>
<dbReference type="GO" id="GO:0005576">
    <property type="term" value="C:extracellular region"/>
    <property type="evidence" value="ECO:0007669"/>
    <property type="project" value="UniProtKB-SubCell"/>
</dbReference>
<dbReference type="InterPro" id="IPR017847">
    <property type="entry name" value="T6SS_RhsGE_Vgr_subset"/>
</dbReference>
<dbReference type="SUPFAM" id="SSF69349">
    <property type="entry name" value="Phage fibre proteins"/>
    <property type="match status" value="1"/>
</dbReference>
<feature type="domain" description="Gp5/Type VI secretion system Vgr C-terminal trimerisation" evidence="5">
    <location>
        <begin position="508"/>
        <end position="623"/>
    </location>
</feature>
<comment type="caution">
    <text evidence="6">The sequence shown here is derived from an EMBL/GenBank/DDBJ whole genome shotgun (WGS) entry which is preliminary data.</text>
</comment>
<evidence type="ECO:0000256" key="2">
    <source>
        <dbReference type="ARBA" id="ARBA00005558"/>
    </source>
</evidence>
<dbReference type="InterPro" id="IPR006533">
    <property type="entry name" value="T6SS_Vgr_RhsGE"/>
</dbReference>
<name>A0A848EJX1_9PROT</name>
<dbReference type="Gene3D" id="2.30.110.50">
    <property type="match status" value="1"/>
</dbReference>
<evidence type="ECO:0000259" key="4">
    <source>
        <dbReference type="Pfam" id="PF04717"/>
    </source>
</evidence>